<feature type="compositionally biased region" description="Basic and acidic residues" evidence="2">
    <location>
        <begin position="691"/>
        <end position="708"/>
    </location>
</feature>
<feature type="compositionally biased region" description="Basic and acidic residues" evidence="2">
    <location>
        <begin position="727"/>
        <end position="753"/>
    </location>
</feature>
<dbReference type="SMART" id="SM00164">
    <property type="entry name" value="TBC"/>
    <property type="match status" value="1"/>
</dbReference>
<feature type="region of interest" description="Disordered" evidence="2">
    <location>
        <begin position="691"/>
        <end position="795"/>
    </location>
</feature>
<evidence type="ECO:0000313" key="4">
    <source>
        <dbReference type="Ensembl" id="ENSOKIP00005025385.1"/>
    </source>
</evidence>
<dbReference type="FunFam" id="1.10.10.750:FF:000001">
    <property type="entry name" value="TBC1 domain family member 10A"/>
    <property type="match status" value="1"/>
</dbReference>
<feature type="region of interest" description="Disordered" evidence="2">
    <location>
        <begin position="1139"/>
        <end position="1505"/>
    </location>
</feature>
<evidence type="ECO:0000259" key="3">
    <source>
        <dbReference type="PROSITE" id="PS50086"/>
    </source>
</evidence>
<keyword evidence="5" id="KW-1185">Reference proteome</keyword>
<feature type="compositionally biased region" description="Polar residues" evidence="2">
    <location>
        <begin position="1252"/>
        <end position="1265"/>
    </location>
</feature>
<feature type="compositionally biased region" description="Polar residues" evidence="2">
    <location>
        <begin position="1096"/>
        <end position="1107"/>
    </location>
</feature>
<dbReference type="GO" id="GO:0005886">
    <property type="term" value="C:plasma membrane"/>
    <property type="evidence" value="ECO:0007669"/>
    <property type="project" value="UniProtKB-ARBA"/>
</dbReference>
<dbReference type="InterPro" id="IPR035969">
    <property type="entry name" value="Rab-GAP_TBC_sf"/>
</dbReference>
<dbReference type="FunFam" id="1.10.8.270:FF:000007">
    <property type="entry name" value="TBC1 domain family member 10A"/>
    <property type="match status" value="1"/>
</dbReference>
<organism evidence="4 5">
    <name type="scientific">Oncorhynchus kisutch</name>
    <name type="common">Coho salmon</name>
    <name type="synonym">Salmo kisutch</name>
    <dbReference type="NCBI Taxonomy" id="8019"/>
    <lineage>
        <taxon>Eukaryota</taxon>
        <taxon>Metazoa</taxon>
        <taxon>Chordata</taxon>
        <taxon>Craniata</taxon>
        <taxon>Vertebrata</taxon>
        <taxon>Euteleostomi</taxon>
        <taxon>Actinopterygii</taxon>
        <taxon>Neopterygii</taxon>
        <taxon>Teleostei</taxon>
        <taxon>Protacanthopterygii</taxon>
        <taxon>Salmoniformes</taxon>
        <taxon>Salmonidae</taxon>
        <taxon>Salmoninae</taxon>
        <taxon>Oncorhynchus</taxon>
    </lineage>
</organism>
<dbReference type="KEGG" id="oki:109905970"/>
<evidence type="ECO:0000256" key="2">
    <source>
        <dbReference type="SAM" id="MobiDB-lite"/>
    </source>
</evidence>
<accession>A0A8C7LZ79</accession>
<protein>
    <submittedName>
        <fullName evidence="4">TBC1 domain family, member 10C</fullName>
    </submittedName>
</protein>
<feature type="compositionally biased region" description="Basic and acidic residues" evidence="2">
    <location>
        <begin position="1432"/>
        <end position="1459"/>
    </location>
</feature>
<dbReference type="InterPro" id="IPR050302">
    <property type="entry name" value="Rab_GAP_TBC_domain"/>
</dbReference>
<keyword evidence="1" id="KW-0343">GTPase activation</keyword>
<feature type="compositionally biased region" description="Basic and acidic residues" evidence="2">
    <location>
        <begin position="1361"/>
        <end position="1370"/>
    </location>
</feature>
<proteinExistence type="predicted"/>
<dbReference type="PANTHER" id="PTHR47219:SF4">
    <property type="entry name" value="TBC1 DOMAIN FAMILY MEMBER 10A"/>
    <property type="match status" value="1"/>
</dbReference>
<dbReference type="Ensembl" id="ENSOKIT00005026873.1">
    <property type="protein sequence ID" value="ENSOKIP00005025385.1"/>
    <property type="gene ID" value="ENSOKIG00005011012.1"/>
</dbReference>
<feature type="compositionally biased region" description="Basic and acidic residues" evidence="2">
    <location>
        <begin position="1380"/>
        <end position="1392"/>
    </location>
</feature>
<dbReference type="GeneTree" id="ENSGT00940000161287"/>
<feature type="compositionally biased region" description="Polar residues" evidence="2">
    <location>
        <begin position="1139"/>
        <end position="1160"/>
    </location>
</feature>
<feature type="compositionally biased region" description="Basic and acidic residues" evidence="2">
    <location>
        <begin position="420"/>
        <end position="448"/>
    </location>
</feature>
<dbReference type="PROSITE" id="PS50086">
    <property type="entry name" value="TBC_RABGAP"/>
    <property type="match status" value="1"/>
</dbReference>
<dbReference type="Gene3D" id="1.10.472.80">
    <property type="entry name" value="Ypt/Rab-GAP domain of gyp1p, domain 3"/>
    <property type="match status" value="1"/>
</dbReference>
<feature type="compositionally biased region" description="Low complexity" evidence="2">
    <location>
        <begin position="394"/>
        <end position="411"/>
    </location>
</feature>
<dbReference type="GO" id="GO:0005096">
    <property type="term" value="F:GTPase activator activity"/>
    <property type="evidence" value="ECO:0007669"/>
    <property type="project" value="UniProtKB-KW"/>
</dbReference>
<dbReference type="Gene3D" id="1.10.10.750">
    <property type="entry name" value="Ypt/Rab-GAP domain of gyp1p, domain 1"/>
    <property type="match status" value="1"/>
</dbReference>
<feature type="region of interest" description="Disordered" evidence="2">
    <location>
        <begin position="813"/>
        <end position="1107"/>
    </location>
</feature>
<dbReference type="RefSeq" id="XP_031646001.1">
    <property type="nucleotide sequence ID" value="XM_031790141.1"/>
</dbReference>
<dbReference type="RefSeq" id="XP_031646000.1">
    <property type="nucleotide sequence ID" value="XM_031790140.1"/>
</dbReference>
<feature type="region of interest" description="Disordered" evidence="2">
    <location>
        <begin position="1"/>
        <end position="32"/>
    </location>
</feature>
<gene>
    <name evidence="4" type="primary">LOC109905970</name>
</gene>
<feature type="compositionally biased region" description="Acidic residues" evidence="2">
    <location>
        <begin position="836"/>
        <end position="913"/>
    </location>
</feature>
<feature type="compositionally biased region" description="Basic and acidic residues" evidence="2">
    <location>
        <begin position="761"/>
        <end position="785"/>
    </location>
</feature>
<feature type="compositionally biased region" description="Basic and acidic residues" evidence="2">
    <location>
        <begin position="573"/>
        <end position="601"/>
    </location>
</feature>
<reference evidence="4" key="2">
    <citation type="submission" date="2025-09" db="UniProtKB">
        <authorList>
            <consortium name="Ensembl"/>
        </authorList>
    </citation>
    <scope>IDENTIFICATION</scope>
</reference>
<dbReference type="PANTHER" id="PTHR47219">
    <property type="entry name" value="RAB GTPASE-ACTIVATING PROTEIN 1-LIKE"/>
    <property type="match status" value="1"/>
</dbReference>
<dbReference type="Pfam" id="PF00566">
    <property type="entry name" value="RabGAP-TBC"/>
    <property type="match status" value="1"/>
</dbReference>
<feature type="compositionally biased region" description="Polar residues" evidence="2">
    <location>
        <begin position="507"/>
        <end position="522"/>
    </location>
</feature>
<dbReference type="InterPro" id="IPR000195">
    <property type="entry name" value="Rab-GAP-TBC_dom"/>
</dbReference>
<feature type="domain" description="Rab-GAP TBC" evidence="3">
    <location>
        <begin position="90"/>
        <end position="278"/>
    </location>
</feature>
<evidence type="ECO:0000256" key="1">
    <source>
        <dbReference type="ARBA" id="ARBA00022468"/>
    </source>
</evidence>
<dbReference type="Gene3D" id="1.10.8.270">
    <property type="entry name" value="putative rabgap domain of human tbc1 domain family member 14 like domains"/>
    <property type="match status" value="1"/>
</dbReference>
<dbReference type="SUPFAM" id="SSF47923">
    <property type="entry name" value="Ypt/Rab-GAP domain of gyp1p"/>
    <property type="match status" value="2"/>
</dbReference>
<dbReference type="FunFam" id="1.10.472.80:FF:000008">
    <property type="entry name" value="TBC1 domain family member 10A"/>
    <property type="match status" value="1"/>
</dbReference>
<sequence length="1505" mass="167620">MLSASTPTQMPPSGEDISGSDRGSEVSVPTPATETDRFGFILVNGSTAGSEGPAPELVRQRETKWINIISQWDRVLLKKSSKVKEQCQKGIPASLRAKCWPLLCGATDRMHRNKDLYQTLDSRPALQSCVDIIERDLDRQFPFHEMFLSRDGHGQRGLFRVLKAFTQLKPDEGYCQAQGPVAAVLLMNMPTEEAFWCLVQISEQYLPDYYSPLLEGVLFDAAMLTWVLKKTCPATHKHLQRHGVEPLMFATDWLMCLFTRHLPFNTLLRVWDLFFCYGVRVLFQVAVVLVRRALGRVEQREECEGQMETLERLRGVREQVQQEDDTFIGEVCSVPLSGKDLERQTEKELEKWRKERPASTFDPRGRCHGYRMAWARAREREEERNRKERAKGNLSIPPIRSPSLLSLSPSLLRKRWKRGSKTDTGEWEGGGREVRKVSEEAWKERSEGVDLGGGSEKDGNPVRAQGVLPPTTEDREPVELREPLEHKEPSEQDRTQKTHMTPDSAGVASQQRELTSDPRVTSQGQEEEQGGFSETQASEQHSDSQSQETNHSKGSMETQEVLSKQSTESARVVTEHIVTETKGEAEERKETETHAEAKTEEETVTEIQIHTEAKTEEETVTEIQIHTEAKTEEETVTEIQIHTEAKTEEETVTEIQIHTEAKTEEETVTEIQIHTEAKTEEETVTEIQIHTEAKTEEEMKAEVQKGQHTDTQQEADTNLEAETDIGSLRERDKETNTETDTNKEMEARTETQSHKGAAMETHTDKKSEAERQTGVETEVEAHTETETQGENESAMHIEADIRVEADLGSQMEADTHIETEKESEIEVGTETRTEEATDTGTEETTDTGTEETTDTGTEETTDTGTEETTDTGTEETTDTGTEETTDTGTEETTDTGTEETTDTGTEETTDTGTEETTNTGTEETTDTGTEETTDTGTEETTGTGTEETTDTGTEETTDTGTEETTDTGIEETTDTGTEETTDTGIEETTDTGTEETTDTGIEETTDTGTEETTDTGTEETTDTGIEETTDTGTEETTDTGIEETTDTGTEETTDTGTEETTDTGTEETTDTGTEETTDTGTEETTDTGIEEATDTNTGIEDTTDTSTGIEAVIASPNEIWTHTETASKIEVQYTELSRISPANQSQVSPELTSGQDQAGQDQKIPEEPQGPVTIHPEENQETQNVRESEGEKEEEALTFPSQEASTDILPPSHQGESLKADLPLIPGNPKSQSKSEKSESPPPADSKAGSGNPVSTHADISSQRTQARDGPLATTSGDFRHCKSSSSRKLTRRLSEDLFTDPNQSQPTFTHSNQSNAGLIQFDQLQPNTTAPIQVPKHPESPRHVTGSIPGTVPPQTVSKPGREPTDTPRRFGLFRRLKREQSKQGREKGEPKVPVPKILIQDFSDGTGEGCTVRGEEEEELSSRERRRRRREQERREKEEEKLRKKREKEMEKEEKERKRERRKPQTRGKSFQVQHSKVPLPGNSGSQTFGSKRNSTPSMETYF</sequence>
<feature type="compositionally biased region" description="Polar residues" evidence="2">
    <location>
        <begin position="1485"/>
        <end position="1505"/>
    </location>
</feature>
<feature type="compositionally biased region" description="Acidic residues" evidence="2">
    <location>
        <begin position="947"/>
        <end position="1093"/>
    </location>
</feature>
<reference evidence="4" key="1">
    <citation type="submission" date="2025-08" db="UniProtKB">
        <authorList>
            <consortium name="Ensembl"/>
        </authorList>
    </citation>
    <scope>IDENTIFICATION</scope>
</reference>
<dbReference type="Proteomes" id="UP000694557">
    <property type="component" value="Unassembled WGS sequence"/>
</dbReference>
<dbReference type="GeneID" id="109905970"/>
<feature type="compositionally biased region" description="Acidic residues" evidence="2">
    <location>
        <begin position="923"/>
        <end position="937"/>
    </location>
</feature>
<dbReference type="GO" id="GO:0031267">
    <property type="term" value="F:small GTPase binding"/>
    <property type="evidence" value="ECO:0007669"/>
    <property type="project" value="TreeGrafter"/>
</dbReference>
<evidence type="ECO:0000313" key="5">
    <source>
        <dbReference type="Proteomes" id="UP000694557"/>
    </source>
</evidence>
<feature type="region of interest" description="Disordered" evidence="2">
    <location>
        <begin position="381"/>
        <end position="605"/>
    </location>
</feature>
<name>A0A8C7LZ79_ONCKI</name>
<feature type="compositionally biased region" description="Polar residues" evidence="2">
    <location>
        <begin position="1301"/>
        <end position="1332"/>
    </location>
</feature>
<feature type="compositionally biased region" description="Basic and acidic residues" evidence="2">
    <location>
        <begin position="472"/>
        <end position="496"/>
    </location>
</feature>
<feature type="compositionally biased region" description="Basic and acidic residues" evidence="2">
    <location>
        <begin position="813"/>
        <end position="835"/>
    </location>
</feature>
<feature type="compositionally biased region" description="Polar residues" evidence="2">
    <location>
        <begin position="532"/>
        <end position="569"/>
    </location>
</feature>